<evidence type="ECO:0000259" key="6">
    <source>
        <dbReference type="PROSITE" id="PS51645"/>
    </source>
</evidence>
<comment type="caution">
    <text evidence="7">The sequence shown here is derived from an EMBL/GenBank/DDBJ whole genome shotgun (WGS) entry which is preliminary data.</text>
</comment>
<dbReference type="InterPro" id="IPR005101">
    <property type="entry name" value="Cryptochr/Photolyase_FAD-bd"/>
</dbReference>
<evidence type="ECO:0000256" key="2">
    <source>
        <dbReference type="ARBA" id="ARBA00022630"/>
    </source>
</evidence>
<dbReference type="InterPro" id="IPR018394">
    <property type="entry name" value="DNA_photolyase_1_CS_C"/>
</dbReference>
<organism evidence="7 8">
    <name type="scientific">Paeniglutamicibacter antarcticus</name>
    <dbReference type="NCBI Taxonomy" id="494023"/>
    <lineage>
        <taxon>Bacteria</taxon>
        <taxon>Bacillati</taxon>
        <taxon>Actinomycetota</taxon>
        <taxon>Actinomycetes</taxon>
        <taxon>Micrococcales</taxon>
        <taxon>Micrococcaceae</taxon>
        <taxon>Paeniglutamicibacter</taxon>
    </lineage>
</organism>
<sequence length="467" mass="52008">MSQQPTTLMWFRDDLRLADNPALDAAMAGGPVTAVFILDEESKGIRPLGGAARWWLHHGLESLCKDLDSIGVPLQLHRGPAAAILPGIMEAQGASEVHWNRRYGGPERMVDTHIKELVESAGSTAHSHSGSLLHEPWVPQTQDGRAFKVFTPFYNAVQRLQLRPALGEPGAQRSFPSPAQQPFGDSLAEWKLLPTKPDWSHGLAAAWTPGERGAHERLQLVLEEVAGDYGEGRNRPDVDGTSRLSPALRWGHLSPVQVWESLSATIAAYPERAEGARAMMRQLVWRDFCWNLLYHHPDLPTQNLRPEFDAFDWAWPAEGAGQDASEALLVQHLAAWRGGETGYGMVDAGMKQLWETGWMHNRVRMVTASFLIKNLGIHWRIGEEWFWDTLVDADAASNPANWQWVAGCGADASPFFRVFNPELQAKKFDPRGSYISRFAPLPSPDPVVDLKISRAAALETYAQMKER</sequence>
<keyword evidence="3 5" id="KW-0274">FAD</keyword>
<evidence type="ECO:0000313" key="8">
    <source>
        <dbReference type="Proteomes" id="UP001501257"/>
    </source>
</evidence>
<proteinExistence type="inferred from homology"/>
<dbReference type="InterPro" id="IPR036134">
    <property type="entry name" value="Crypto/Photolyase_FAD-like_sf"/>
</dbReference>
<dbReference type="Gene3D" id="1.10.579.10">
    <property type="entry name" value="DNA Cyclobutane Dipyrimidine Photolyase, subunit A, domain 3"/>
    <property type="match status" value="1"/>
</dbReference>
<dbReference type="PANTHER" id="PTHR11455">
    <property type="entry name" value="CRYPTOCHROME"/>
    <property type="match status" value="1"/>
</dbReference>
<dbReference type="RefSeq" id="WP_345468597.1">
    <property type="nucleotide sequence ID" value="NZ_BAABLK010000035.1"/>
</dbReference>
<evidence type="ECO:0000256" key="5">
    <source>
        <dbReference type="RuleBase" id="RU004182"/>
    </source>
</evidence>
<dbReference type="Pfam" id="PF00875">
    <property type="entry name" value="DNA_photolyase"/>
    <property type="match status" value="1"/>
</dbReference>
<dbReference type="InterPro" id="IPR036155">
    <property type="entry name" value="Crypto/Photolyase_N_sf"/>
</dbReference>
<gene>
    <name evidence="7" type="ORF">GCM10025778_26950</name>
</gene>
<keyword evidence="8" id="KW-1185">Reference proteome</keyword>
<dbReference type="PROSITE" id="PS00691">
    <property type="entry name" value="DNA_PHOTOLYASES_1_2"/>
    <property type="match status" value="1"/>
</dbReference>
<dbReference type="InterPro" id="IPR006050">
    <property type="entry name" value="DNA_photolyase_N"/>
</dbReference>
<dbReference type="Gene3D" id="3.40.50.620">
    <property type="entry name" value="HUPs"/>
    <property type="match status" value="1"/>
</dbReference>
<protein>
    <submittedName>
        <fullName evidence="7">Deoxyribodipyrimidine photo-lyase</fullName>
    </submittedName>
</protein>
<keyword evidence="2 5" id="KW-0285">Flavoprotein</keyword>
<dbReference type="InterPro" id="IPR002081">
    <property type="entry name" value="Cryptochrome/DNA_photolyase_1"/>
</dbReference>
<keyword evidence="4 5" id="KW-0157">Chromophore</keyword>
<dbReference type="EMBL" id="BAABLK010000035">
    <property type="protein sequence ID" value="GAA5228162.1"/>
    <property type="molecule type" value="Genomic_DNA"/>
</dbReference>
<dbReference type="SUPFAM" id="SSF48173">
    <property type="entry name" value="Cryptochrome/photolyase FAD-binding domain"/>
    <property type="match status" value="1"/>
</dbReference>
<comment type="similarity">
    <text evidence="5">Belongs to the DNA photolyase family.</text>
</comment>
<dbReference type="Pfam" id="PF03441">
    <property type="entry name" value="FAD_binding_7"/>
    <property type="match status" value="1"/>
</dbReference>
<comment type="cofactor">
    <cofactor evidence="1">
        <name>FAD</name>
        <dbReference type="ChEBI" id="CHEBI:57692"/>
    </cofactor>
</comment>
<evidence type="ECO:0000256" key="3">
    <source>
        <dbReference type="ARBA" id="ARBA00022827"/>
    </source>
</evidence>
<evidence type="ECO:0000313" key="7">
    <source>
        <dbReference type="EMBL" id="GAA5228162.1"/>
    </source>
</evidence>
<accession>A0ABP9TR51</accession>
<dbReference type="Gene3D" id="1.25.40.80">
    <property type="match status" value="1"/>
</dbReference>
<dbReference type="Proteomes" id="UP001501257">
    <property type="component" value="Unassembled WGS sequence"/>
</dbReference>
<name>A0ABP9TR51_9MICC</name>
<dbReference type="PROSITE" id="PS51645">
    <property type="entry name" value="PHR_CRY_ALPHA_BETA"/>
    <property type="match status" value="1"/>
</dbReference>
<feature type="domain" description="Photolyase/cryptochrome alpha/beta" evidence="6">
    <location>
        <begin position="5"/>
        <end position="133"/>
    </location>
</feature>
<dbReference type="PRINTS" id="PR00147">
    <property type="entry name" value="DNAPHOTLYASE"/>
</dbReference>
<evidence type="ECO:0000256" key="1">
    <source>
        <dbReference type="ARBA" id="ARBA00001974"/>
    </source>
</evidence>
<dbReference type="InterPro" id="IPR014729">
    <property type="entry name" value="Rossmann-like_a/b/a_fold"/>
</dbReference>
<evidence type="ECO:0000256" key="4">
    <source>
        <dbReference type="ARBA" id="ARBA00022991"/>
    </source>
</evidence>
<dbReference type="SUPFAM" id="SSF52425">
    <property type="entry name" value="Cryptochrome/photolyase, N-terminal domain"/>
    <property type="match status" value="1"/>
</dbReference>
<reference evidence="8" key="1">
    <citation type="journal article" date="2019" name="Int. J. Syst. Evol. Microbiol.">
        <title>The Global Catalogue of Microorganisms (GCM) 10K type strain sequencing project: providing services to taxonomists for standard genome sequencing and annotation.</title>
        <authorList>
            <consortium name="The Broad Institute Genomics Platform"/>
            <consortium name="The Broad Institute Genome Sequencing Center for Infectious Disease"/>
            <person name="Wu L."/>
            <person name="Ma J."/>
        </authorList>
    </citation>
    <scope>NUCLEOTIDE SEQUENCE [LARGE SCALE GENOMIC DNA]</scope>
    <source>
        <strain evidence="8">JCM 18952</strain>
    </source>
</reference>
<dbReference type="PANTHER" id="PTHR11455:SF9">
    <property type="entry name" value="CRYPTOCHROME CIRCADIAN CLOCK 5 ISOFORM X1"/>
    <property type="match status" value="1"/>
</dbReference>